<dbReference type="InterPro" id="IPR021109">
    <property type="entry name" value="Peptidase_aspartic_dom_sf"/>
</dbReference>
<dbReference type="Pfam" id="PF17919">
    <property type="entry name" value="RT_RNaseH_2"/>
    <property type="match status" value="1"/>
</dbReference>
<feature type="domain" description="Reverse transcriptase" evidence="7">
    <location>
        <begin position="569"/>
        <end position="789"/>
    </location>
</feature>
<keyword evidence="1" id="KW-0808">Transferase</keyword>
<dbReference type="Gene3D" id="3.30.70.270">
    <property type="match status" value="2"/>
</dbReference>
<dbReference type="InterPro" id="IPR043128">
    <property type="entry name" value="Rev_trsase/Diguanyl_cyclase"/>
</dbReference>
<keyword evidence="4" id="KW-0255">Endonuclease</keyword>
<dbReference type="GO" id="GO:0016779">
    <property type="term" value="F:nucleotidyltransferase activity"/>
    <property type="evidence" value="ECO:0007669"/>
    <property type="project" value="UniProtKB-KW"/>
</dbReference>
<evidence type="ECO:0000256" key="4">
    <source>
        <dbReference type="ARBA" id="ARBA00022759"/>
    </source>
</evidence>
<evidence type="ECO:0000259" key="7">
    <source>
        <dbReference type="PROSITE" id="PS50878"/>
    </source>
</evidence>
<evidence type="ECO:0000256" key="3">
    <source>
        <dbReference type="ARBA" id="ARBA00022722"/>
    </source>
</evidence>
<keyword evidence="2" id="KW-0548">Nucleotidyltransferase</keyword>
<dbReference type="EMBL" id="QXFV01002509">
    <property type="protein sequence ID" value="KAE8986823.1"/>
    <property type="molecule type" value="Genomic_DNA"/>
</dbReference>
<dbReference type="Gene3D" id="3.10.10.10">
    <property type="entry name" value="HIV Type 1 Reverse Transcriptase, subunit A, domain 1"/>
    <property type="match status" value="1"/>
</dbReference>
<reference evidence="8 9" key="1">
    <citation type="submission" date="2018-09" db="EMBL/GenBank/DDBJ databases">
        <title>Genomic investigation of the strawberry pathogen Phytophthora fragariae indicates pathogenicity is determined by transcriptional variation in three key races.</title>
        <authorList>
            <person name="Adams T.M."/>
            <person name="Armitage A.D."/>
            <person name="Sobczyk M.K."/>
            <person name="Bates H.J."/>
            <person name="Dunwell J.M."/>
            <person name="Nellist C.F."/>
            <person name="Harrison R.J."/>
        </authorList>
    </citation>
    <scope>NUCLEOTIDE SEQUENCE [LARGE SCALE GENOMIC DNA]</scope>
    <source>
        <strain evidence="8 9">SCRP249</strain>
    </source>
</reference>
<evidence type="ECO:0000256" key="2">
    <source>
        <dbReference type="ARBA" id="ARBA00022695"/>
    </source>
</evidence>
<sequence length="1048" mass="116720">MSAVFGVETTVTTPVNVQQLCWRPRAGVTIPGIATSNKKLERPAGAGHPAGDAVERVDIGHAVLKTAAPSESHSHCKKQDDRPNLVILKVNSKRKKSLRALVDCGASNNFVQLHSLARLDFEEVVMPRSLLEVRLATGVLVRTEKRVVRVRFSYREKKFVDELIVLDLDDKFDMVLGMPWLARHDPVIDWMKRTIVHFGSSGATVSDGPVGAARAPRGARDPPGEAKTQIRSDSRGSRSVKSDAVVSTISVDTQVQQEEPVTNKDSDSNASAQGADAIGPNVERRSAVRRRGKEGALALGADSAGSADGCKRPAPEMLACSRAAGLHDEAVRDQAGLDCVRPRVEPAGYQKEDMLADGPGQNKTRGTVFRIRSERRKRAKLCKARSGTETLQAVSAGQAQELETTVETLSVLTRTNTGLQYKKMKLENPPTLASELTSLPVTSWGRFARDLHDGRIEQICILSDVARMKCEAEELKQLVAEGVDALSAKSKKERFDEQSWDSLKPSPFYEVLREYRDVVPDDIPAELPQDKGVQHKIDLVPGTKYCVKRQWPLPREQVKAIDDFFESRRKAGQVRESKSPHSAPTFCIKKAQGGWRIVHAYNELNDATVPVQTPIPRKDVIIDSMALSTIFSALDLREGFYQIIMRESDIPLTTVSTPSGMLWEWLVMPQGLENAPATFNRCVTHLLRSVRDFAPSYFDDVFIHSRAVDGKSEVEMHKEHLRKLFALMRKHKLYANQKKCIFGASEIPVLGCLVGKNGVRPDPGKVRVINEWLTSSNVKELTQFLGLATYLCKYVSNYAGKIRPLPQLLKKDAAWVWTADCQQAFDAVKQGLTEAPILAVADQDRPFHVVCDASDFAIGCALMQHDHEGRDRVVYYQSRQLKPAERNYPVHDKELLGMKYALAKFRVYLLGSRPFVVYTDHASLRTAIKSPHISQRMARWLSFFAEYNFQVEYKPGRLNVVADALSRRPDYAVHKADANAIGVARTSTPSSSLLDDVRSAYTKDADAKQLLDYFAAPSDKSRQKLAKHLRARVHRYRVHNGLLLYSAV</sequence>
<feature type="compositionally biased region" description="Low complexity" evidence="6">
    <location>
        <begin position="207"/>
        <end position="216"/>
    </location>
</feature>
<dbReference type="InterPro" id="IPR050951">
    <property type="entry name" value="Retrovirus_Pol_polyprotein"/>
</dbReference>
<dbReference type="InterPro" id="IPR041577">
    <property type="entry name" value="RT_RNaseH_2"/>
</dbReference>
<feature type="compositionally biased region" description="Polar residues" evidence="6">
    <location>
        <begin position="245"/>
        <end position="260"/>
    </location>
</feature>
<dbReference type="Pfam" id="PF00078">
    <property type="entry name" value="RVT_1"/>
    <property type="match status" value="1"/>
</dbReference>
<dbReference type="FunFam" id="3.30.70.270:FF:000063">
    <property type="entry name" value="Zinc knuckle domaincontaining protein"/>
    <property type="match status" value="1"/>
</dbReference>
<evidence type="ECO:0000256" key="5">
    <source>
        <dbReference type="ARBA" id="ARBA00023268"/>
    </source>
</evidence>
<dbReference type="CDD" id="cd01647">
    <property type="entry name" value="RT_LTR"/>
    <property type="match status" value="1"/>
</dbReference>
<dbReference type="InterPro" id="IPR043502">
    <property type="entry name" value="DNA/RNA_pol_sf"/>
</dbReference>
<evidence type="ECO:0000256" key="1">
    <source>
        <dbReference type="ARBA" id="ARBA00022679"/>
    </source>
</evidence>
<feature type="non-terminal residue" evidence="8">
    <location>
        <position position="1048"/>
    </location>
</feature>
<dbReference type="CDD" id="cd09274">
    <property type="entry name" value="RNase_HI_RT_Ty3"/>
    <property type="match status" value="1"/>
</dbReference>
<dbReference type="Pfam" id="PF08284">
    <property type="entry name" value="RVP_2"/>
    <property type="match status" value="1"/>
</dbReference>
<keyword evidence="3" id="KW-0540">Nuclease</keyword>
<organism evidence="8 9">
    <name type="scientific">Phytophthora rubi</name>
    <dbReference type="NCBI Taxonomy" id="129364"/>
    <lineage>
        <taxon>Eukaryota</taxon>
        <taxon>Sar</taxon>
        <taxon>Stramenopiles</taxon>
        <taxon>Oomycota</taxon>
        <taxon>Peronosporomycetes</taxon>
        <taxon>Peronosporales</taxon>
        <taxon>Peronosporaceae</taxon>
        <taxon>Phytophthora</taxon>
    </lineage>
</organism>
<evidence type="ECO:0000256" key="6">
    <source>
        <dbReference type="SAM" id="MobiDB-lite"/>
    </source>
</evidence>
<dbReference type="PROSITE" id="PS50878">
    <property type="entry name" value="RT_POL"/>
    <property type="match status" value="1"/>
</dbReference>
<dbReference type="GO" id="GO:0004519">
    <property type="term" value="F:endonuclease activity"/>
    <property type="evidence" value="ECO:0007669"/>
    <property type="project" value="UniProtKB-KW"/>
</dbReference>
<dbReference type="SUPFAM" id="SSF50630">
    <property type="entry name" value="Acid proteases"/>
    <property type="match status" value="1"/>
</dbReference>
<evidence type="ECO:0000313" key="8">
    <source>
        <dbReference type="EMBL" id="KAE8986823.1"/>
    </source>
</evidence>
<dbReference type="InterPro" id="IPR000477">
    <property type="entry name" value="RT_dom"/>
</dbReference>
<gene>
    <name evidence="8" type="ORF">PR001_g22492</name>
</gene>
<name>A0A6A3J5T0_9STRA</name>
<dbReference type="Proteomes" id="UP000429607">
    <property type="component" value="Unassembled WGS sequence"/>
</dbReference>
<feature type="region of interest" description="Disordered" evidence="6">
    <location>
        <begin position="206"/>
        <end position="291"/>
    </location>
</feature>
<comment type="caution">
    <text evidence="8">The sequence shown here is derived from an EMBL/GenBank/DDBJ whole genome shotgun (WGS) entry which is preliminary data.</text>
</comment>
<dbReference type="AlphaFoldDB" id="A0A6A3J5T0"/>
<evidence type="ECO:0000313" key="9">
    <source>
        <dbReference type="Proteomes" id="UP000429607"/>
    </source>
</evidence>
<dbReference type="PANTHER" id="PTHR37984">
    <property type="entry name" value="PROTEIN CBG26694"/>
    <property type="match status" value="1"/>
</dbReference>
<dbReference type="CDD" id="cd00303">
    <property type="entry name" value="retropepsin_like"/>
    <property type="match status" value="1"/>
</dbReference>
<proteinExistence type="predicted"/>
<dbReference type="SUPFAM" id="SSF56672">
    <property type="entry name" value="DNA/RNA polymerases"/>
    <property type="match status" value="1"/>
</dbReference>
<keyword evidence="4" id="KW-0378">Hydrolase</keyword>
<keyword evidence="5" id="KW-0511">Multifunctional enzyme</keyword>
<protein>
    <recommendedName>
        <fullName evidence="7">Reverse transcriptase domain-containing protein</fullName>
    </recommendedName>
</protein>
<dbReference type="Gene3D" id="2.40.70.10">
    <property type="entry name" value="Acid Proteases"/>
    <property type="match status" value="1"/>
</dbReference>
<feature type="compositionally biased region" description="Basic and acidic residues" evidence="6">
    <location>
        <begin position="218"/>
        <end position="236"/>
    </location>
</feature>
<dbReference type="FunFam" id="3.10.20.370:FF:000001">
    <property type="entry name" value="Retrovirus-related Pol polyprotein from transposon 17.6-like protein"/>
    <property type="match status" value="1"/>
</dbReference>
<dbReference type="PANTHER" id="PTHR37984:SF5">
    <property type="entry name" value="PROTEIN NYNRIN-LIKE"/>
    <property type="match status" value="1"/>
</dbReference>
<accession>A0A6A3J5T0</accession>